<evidence type="ECO:0000256" key="3">
    <source>
        <dbReference type="ARBA" id="ARBA00023163"/>
    </source>
</evidence>
<keyword evidence="3" id="KW-0804">Transcription</keyword>
<evidence type="ECO:0000256" key="1">
    <source>
        <dbReference type="ARBA" id="ARBA00023015"/>
    </source>
</evidence>
<dbReference type="SUPFAM" id="SSF47459">
    <property type="entry name" value="HLH, helix-loop-helix DNA-binding domain"/>
    <property type="match status" value="1"/>
</dbReference>
<dbReference type="SMART" id="SM00353">
    <property type="entry name" value="HLH"/>
    <property type="match status" value="1"/>
</dbReference>
<protein>
    <recommendedName>
        <fullName evidence="5">BHLH domain-containing protein</fullName>
    </recommendedName>
</protein>
<dbReference type="Gene3D" id="4.10.280.10">
    <property type="entry name" value="Helix-loop-helix DNA-binding domain"/>
    <property type="match status" value="1"/>
</dbReference>
<keyword evidence="1" id="KW-0805">Transcription regulation</keyword>
<evidence type="ECO:0000313" key="6">
    <source>
        <dbReference type="EMBL" id="KAL1377670.1"/>
    </source>
</evidence>
<proteinExistence type="predicted"/>
<name>A0ABD1CN32_CULPP</name>
<evidence type="ECO:0000256" key="4">
    <source>
        <dbReference type="SAM" id="MobiDB-lite"/>
    </source>
</evidence>
<comment type="caution">
    <text evidence="6">The sequence shown here is derived from an EMBL/GenBank/DDBJ whole genome shotgun (WGS) entry which is preliminary data.</text>
</comment>
<reference evidence="6 7" key="1">
    <citation type="submission" date="2024-05" db="EMBL/GenBank/DDBJ databases">
        <title>Culex pipiens pipiens assembly and annotation.</title>
        <authorList>
            <person name="Alout H."/>
            <person name="Durand T."/>
        </authorList>
    </citation>
    <scope>NUCLEOTIDE SEQUENCE [LARGE SCALE GENOMIC DNA]</scope>
    <source>
        <strain evidence="6">HA-2024</strain>
        <tissue evidence="6">Whole body</tissue>
    </source>
</reference>
<organism evidence="6 7">
    <name type="scientific">Culex pipiens pipiens</name>
    <name type="common">Northern house mosquito</name>
    <dbReference type="NCBI Taxonomy" id="38569"/>
    <lineage>
        <taxon>Eukaryota</taxon>
        <taxon>Metazoa</taxon>
        <taxon>Ecdysozoa</taxon>
        <taxon>Arthropoda</taxon>
        <taxon>Hexapoda</taxon>
        <taxon>Insecta</taxon>
        <taxon>Pterygota</taxon>
        <taxon>Neoptera</taxon>
        <taxon>Endopterygota</taxon>
        <taxon>Diptera</taxon>
        <taxon>Nematocera</taxon>
        <taxon>Culicoidea</taxon>
        <taxon>Culicidae</taxon>
        <taxon>Culicinae</taxon>
        <taxon>Culicini</taxon>
        <taxon>Culex</taxon>
        <taxon>Culex</taxon>
    </lineage>
</organism>
<dbReference type="FunFam" id="4.10.280.10:FF:000015">
    <property type="entry name" value="T-cell acute lymphocytic leukemia 1"/>
    <property type="match status" value="1"/>
</dbReference>
<dbReference type="Pfam" id="PF00010">
    <property type="entry name" value="HLH"/>
    <property type="match status" value="1"/>
</dbReference>
<feature type="region of interest" description="Disordered" evidence="4">
    <location>
        <begin position="178"/>
        <end position="215"/>
    </location>
</feature>
<gene>
    <name evidence="6" type="ORF">pipiens_016101</name>
</gene>
<dbReference type="InterPro" id="IPR036638">
    <property type="entry name" value="HLH_DNA-bd_sf"/>
</dbReference>
<dbReference type="Proteomes" id="UP001562425">
    <property type="component" value="Unassembled WGS sequence"/>
</dbReference>
<keyword evidence="2" id="KW-0238">DNA-binding</keyword>
<dbReference type="CDD" id="cd19708">
    <property type="entry name" value="bHLH_TS_dHLH3B_like"/>
    <property type="match status" value="1"/>
</dbReference>
<evidence type="ECO:0000259" key="5">
    <source>
        <dbReference type="PROSITE" id="PS50888"/>
    </source>
</evidence>
<evidence type="ECO:0000256" key="2">
    <source>
        <dbReference type="ARBA" id="ARBA00023125"/>
    </source>
</evidence>
<evidence type="ECO:0000313" key="7">
    <source>
        <dbReference type="Proteomes" id="UP001562425"/>
    </source>
</evidence>
<dbReference type="PROSITE" id="PS50888">
    <property type="entry name" value="BHLH"/>
    <property type="match status" value="1"/>
</dbReference>
<feature type="domain" description="BHLH" evidence="5">
    <location>
        <begin position="112"/>
        <end position="164"/>
    </location>
</feature>
<dbReference type="PANTHER" id="PTHR13864">
    <property type="entry name" value="T-CELL ACUTE LYMPHOCYTIC LEUKEMIA/STEM CELL LEUKEMIA-RELATED"/>
    <property type="match status" value="1"/>
</dbReference>
<dbReference type="InterPro" id="IPR040238">
    <property type="entry name" value="TAL-like"/>
</dbReference>
<sequence>MSKQPKLPSTKGLLTAFENANASLLATALISVPLGSAKTELPHDSDEDLSDFSSNESDGLEDDSPPISDEKKEEPPSCLKAGGSSSLAVVPALPPVLNLAGTKLGIGGGTVVRKMFTNTRERWRQQNVSGAFAELRKLVPTHPPDKKLSKNEILRMAIRYIRLLSNVLEWQKKQEVLEQSGASERSSESLVKPNGFHGKPPTQYHRGNNENHFTGNFRDNGNNLLMVVPKPFSKLHFPQKCSSELAGNAGPGYRPIKTESFLNLEPSTIERIKLVSKLCPTGRIGKTGSSLRNRRKANPLCAIGDGRLKGDLTGFNGVTTVESEIKREVNSTCSSEYPPEMAVQGVKFEPTAEMQTQRPLQTHLPSTNSLAKLAYCESATVAISQRQYSRELRTRFAAPTRVPCVLMRRNPTRKERDFSTRVNFFSTDI</sequence>
<feature type="region of interest" description="Disordered" evidence="4">
    <location>
        <begin position="38"/>
        <end position="84"/>
    </location>
</feature>
<keyword evidence="7" id="KW-1185">Reference proteome</keyword>
<dbReference type="AlphaFoldDB" id="A0ABD1CN32"/>
<dbReference type="PANTHER" id="PTHR13864:SF15">
    <property type="entry name" value="T-CELL ACUTE LYMPHOCYTIC LEUKEMIA PROTEIN 1 HOMOLOG-RELATED"/>
    <property type="match status" value="1"/>
</dbReference>
<dbReference type="InterPro" id="IPR011598">
    <property type="entry name" value="bHLH_dom"/>
</dbReference>
<dbReference type="EMBL" id="JBEHCU010010819">
    <property type="protein sequence ID" value="KAL1377670.1"/>
    <property type="molecule type" value="Genomic_DNA"/>
</dbReference>
<accession>A0ABD1CN32</accession>
<dbReference type="GO" id="GO:0003677">
    <property type="term" value="F:DNA binding"/>
    <property type="evidence" value="ECO:0007669"/>
    <property type="project" value="UniProtKB-KW"/>
</dbReference>